<reference evidence="1 2" key="1">
    <citation type="journal article" date="2018" name="Sci. Rep.">
        <title>Genomic signatures of local adaptation to the degree of environmental predictability in rotifers.</title>
        <authorList>
            <person name="Franch-Gras L."/>
            <person name="Hahn C."/>
            <person name="Garcia-Roger E.M."/>
            <person name="Carmona M.J."/>
            <person name="Serra M."/>
            <person name="Gomez A."/>
        </authorList>
    </citation>
    <scope>NUCLEOTIDE SEQUENCE [LARGE SCALE GENOMIC DNA]</scope>
    <source>
        <strain evidence="1">HYR1</strain>
    </source>
</reference>
<dbReference type="AlphaFoldDB" id="A0A3M7RNJ7"/>
<proteinExistence type="predicted"/>
<gene>
    <name evidence="1" type="ORF">BpHYR1_046580</name>
</gene>
<dbReference type="EMBL" id="REGN01002974">
    <property type="protein sequence ID" value="RNA25112.1"/>
    <property type="molecule type" value="Genomic_DNA"/>
</dbReference>
<comment type="caution">
    <text evidence="1">The sequence shown here is derived from an EMBL/GenBank/DDBJ whole genome shotgun (WGS) entry which is preliminary data.</text>
</comment>
<evidence type="ECO:0000313" key="2">
    <source>
        <dbReference type="Proteomes" id="UP000276133"/>
    </source>
</evidence>
<organism evidence="1 2">
    <name type="scientific">Brachionus plicatilis</name>
    <name type="common">Marine rotifer</name>
    <name type="synonym">Brachionus muelleri</name>
    <dbReference type="NCBI Taxonomy" id="10195"/>
    <lineage>
        <taxon>Eukaryota</taxon>
        <taxon>Metazoa</taxon>
        <taxon>Spiralia</taxon>
        <taxon>Gnathifera</taxon>
        <taxon>Rotifera</taxon>
        <taxon>Eurotatoria</taxon>
        <taxon>Monogononta</taxon>
        <taxon>Pseudotrocha</taxon>
        <taxon>Ploima</taxon>
        <taxon>Brachionidae</taxon>
        <taxon>Brachionus</taxon>
    </lineage>
</organism>
<sequence>MLFDSKYVVSRLSEAITNDDNFEKKLPNNYGNLVKRAYGTQGDESNDMCDIFLKIFVTCFFSLKVRLSLIRILGYILRASSNGLKMSQDKEI</sequence>
<accession>A0A3M7RNJ7</accession>
<protein>
    <submittedName>
        <fullName evidence="1">Uncharacterized protein</fullName>
    </submittedName>
</protein>
<dbReference type="Proteomes" id="UP000276133">
    <property type="component" value="Unassembled WGS sequence"/>
</dbReference>
<keyword evidence="2" id="KW-1185">Reference proteome</keyword>
<name>A0A3M7RNJ7_BRAPC</name>
<evidence type="ECO:0000313" key="1">
    <source>
        <dbReference type="EMBL" id="RNA25112.1"/>
    </source>
</evidence>